<protein>
    <recommendedName>
        <fullName evidence="2">Copper amine oxidase-like N-terminal domain-containing protein</fullName>
    </recommendedName>
</protein>
<proteinExistence type="predicted"/>
<dbReference type="AlphaFoldDB" id="X0RZV6"/>
<reference evidence="1" key="1">
    <citation type="journal article" date="2014" name="Front. Microbiol.">
        <title>High frequency of phylogenetically diverse reductive dehalogenase-homologous genes in deep subseafloor sedimentary metagenomes.</title>
        <authorList>
            <person name="Kawai M."/>
            <person name="Futagami T."/>
            <person name="Toyoda A."/>
            <person name="Takaki Y."/>
            <person name="Nishi S."/>
            <person name="Hori S."/>
            <person name="Arai W."/>
            <person name="Tsubouchi T."/>
            <person name="Morono Y."/>
            <person name="Uchiyama I."/>
            <person name="Ito T."/>
            <person name="Fujiyama A."/>
            <person name="Inagaki F."/>
            <person name="Takami H."/>
        </authorList>
    </citation>
    <scope>NUCLEOTIDE SEQUENCE</scope>
    <source>
        <strain evidence="1">Expedition CK06-06</strain>
    </source>
</reference>
<gene>
    <name evidence="1" type="ORF">S01H1_12613</name>
</gene>
<feature type="non-terminal residue" evidence="1">
    <location>
        <position position="1"/>
    </location>
</feature>
<dbReference type="EMBL" id="BARS01006483">
    <property type="protein sequence ID" value="GAF69267.1"/>
    <property type="molecule type" value="Genomic_DNA"/>
</dbReference>
<evidence type="ECO:0000313" key="1">
    <source>
        <dbReference type="EMBL" id="GAF69267.1"/>
    </source>
</evidence>
<evidence type="ECO:0008006" key="2">
    <source>
        <dbReference type="Google" id="ProtNLM"/>
    </source>
</evidence>
<feature type="non-terminal residue" evidence="1">
    <location>
        <position position="414"/>
    </location>
</feature>
<name>X0RZV6_9ZZZZ</name>
<accession>X0RZV6</accession>
<comment type="caution">
    <text evidence="1">The sequence shown here is derived from an EMBL/GenBank/DDBJ whole genome shotgun (WGS) entry which is preliminary data.</text>
</comment>
<organism evidence="1">
    <name type="scientific">marine sediment metagenome</name>
    <dbReference type="NCBI Taxonomy" id="412755"/>
    <lineage>
        <taxon>unclassified sequences</taxon>
        <taxon>metagenomes</taxon>
        <taxon>ecological metagenomes</taxon>
    </lineage>
</organism>
<dbReference type="Pfam" id="PF09826">
    <property type="entry name" value="Beta_propel"/>
    <property type="match status" value="1"/>
</dbReference>
<sequence length="414" mass="46738">GDSKAVINIYDISDRENPVVEKEIEVDGSYYDARMIGDYVYVIITEYSSNIYRTMNGNVTLCIPEITIDDDTKQIPPDQIYYVDVPELSETMTHVLSINILDGETNQKSFMLGSSQSMYVSQNNIFLTSQHYEYINPLEDFTGGSRQTTILHKISIDAGDISYAAQGEVPGSILNQFSMDEHNGFFRIATTVGSVWDGQSTNNIYILDDTLERVSEIEDIAPGERIYSARFMGGKAYLVTFKKVDPFFTIDLSDPYNPQILGELKIPGYSDYLHPYDENHIIGIGKDTVEPDEGETWGRDFAWYQGIKIALFDVSDFENPKEVAKIIIGDRGTDSPALYDHKAFLFDRERELLVIPIRLCEISDEIKEQNNGDTGSIYGEATFQGAYVYRLSLEDGFELKGRITHAEGEDLGSW</sequence>
<dbReference type="InterPro" id="IPR019198">
    <property type="entry name" value="Beta_propeller_containing"/>
</dbReference>